<dbReference type="Pfam" id="PF12804">
    <property type="entry name" value="NTP_transf_3"/>
    <property type="match status" value="1"/>
</dbReference>
<dbReference type="AlphaFoldDB" id="A0A318LJ98"/>
<accession>A0A318LJ98</accession>
<dbReference type="CDD" id="cd04182">
    <property type="entry name" value="GT_2_like_f"/>
    <property type="match status" value="1"/>
</dbReference>
<feature type="domain" description="MobA-like NTP transferase" evidence="1">
    <location>
        <begin position="5"/>
        <end position="164"/>
    </location>
</feature>
<name>A0A318LJ98_9PSEU</name>
<comment type="caution">
    <text evidence="2">The sequence shown here is derived from an EMBL/GenBank/DDBJ whole genome shotgun (WGS) entry which is preliminary data.</text>
</comment>
<evidence type="ECO:0000313" key="3">
    <source>
        <dbReference type="Proteomes" id="UP000247892"/>
    </source>
</evidence>
<dbReference type="Proteomes" id="UP000247892">
    <property type="component" value="Unassembled WGS sequence"/>
</dbReference>
<dbReference type="GO" id="GO:0016779">
    <property type="term" value="F:nucleotidyltransferase activity"/>
    <property type="evidence" value="ECO:0007669"/>
    <property type="project" value="UniProtKB-ARBA"/>
</dbReference>
<dbReference type="InterPro" id="IPR029044">
    <property type="entry name" value="Nucleotide-diphossugar_trans"/>
</dbReference>
<dbReference type="SUPFAM" id="SSF53448">
    <property type="entry name" value="Nucleotide-diphospho-sugar transferases"/>
    <property type="match status" value="1"/>
</dbReference>
<dbReference type="RefSeq" id="WP_110342756.1">
    <property type="nucleotide sequence ID" value="NZ_MASU01000014.1"/>
</dbReference>
<keyword evidence="3" id="KW-1185">Reference proteome</keyword>
<reference evidence="2 3" key="1">
    <citation type="submission" date="2016-07" db="EMBL/GenBank/DDBJ databases">
        <title>Draft genome sequence of Prauserella sp. YIM 121212, isolated from alkaline soil.</title>
        <authorList>
            <person name="Ruckert C."/>
            <person name="Albersmeier A."/>
            <person name="Jiang C.-L."/>
            <person name="Jiang Y."/>
            <person name="Kalinowski J."/>
            <person name="Schneider O."/>
            <person name="Winkler A."/>
            <person name="Zotchev S.B."/>
        </authorList>
    </citation>
    <scope>NUCLEOTIDE SEQUENCE [LARGE SCALE GENOMIC DNA]</scope>
    <source>
        <strain evidence="2 3">YIM 121212</strain>
    </source>
</reference>
<dbReference type="Gene3D" id="3.90.550.10">
    <property type="entry name" value="Spore Coat Polysaccharide Biosynthesis Protein SpsA, Chain A"/>
    <property type="match status" value="1"/>
</dbReference>
<dbReference type="PANTHER" id="PTHR43777">
    <property type="entry name" value="MOLYBDENUM COFACTOR CYTIDYLYLTRANSFERASE"/>
    <property type="match status" value="1"/>
</dbReference>
<proteinExistence type="predicted"/>
<evidence type="ECO:0000259" key="1">
    <source>
        <dbReference type="Pfam" id="PF12804"/>
    </source>
</evidence>
<dbReference type="EMBL" id="MASU01000014">
    <property type="protein sequence ID" value="PXY21963.1"/>
    <property type="molecule type" value="Genomic_DNA"/>
</dbReference>
<dbReference type="InterPro" id="IPR025877">
    <property type="entry name" value="MobA-like_NTP_Trfase"/>
</dbReference>
<protein>
    <submittedName>
        <fullName evidence="2">Molybdopterin-guanine dinucleotide biosynthesis protein MobA</fullName>
    </submittedName>
</protein>
<sequence>MSVAGVLLAAGAGRRFGKPKALAELDGEALVTRAVRVLAEGGCDPVLVVLGARAEEARAHVPEHVRTVVAPDWAEGMGASLRTGLTALAGLDPAPDAALVHLVDLPWAGADVIARLAALGTPEVVARAAYDGVPGHPVLFGRRWWADIAAQASGDRGARGWLAGRTDVRLVECGDLGDGADVDTPGHGVG</sequence>
<dbReference type="PANTHER" id="PTHR43777:SF1">
    <property type="entry name" value="MOLYBDENUM COFACTOR CYTIDYLYLTRANSFERASE"/>
    <property type="match status" value="1"/>
</dbReference>
<dbReference type="OrthoDB" id="4427994at2"/>
<gene>
    <name evidence="2" type="ORF">BA062_30970</name>
</gene>
<evidence type="ECO:0000313" key="2">
    <source>
        <dbReference type="EMBL" id="PXY21963.1"/>
    </source>
</evidence>
<organism evidence="2 3">
    <name type="scientific">Prauserella flavalba</name>
    <dbReference type="NCBI Taxonomy" id="1477506"/>
    <lineage>
        <taxon>Bacteria</taxon>
        <taxon>Bacillati</taxon>
        <taxon>Actinomycetota</taxon>
        <taxon>Actinomycetes</taxon>
        <taxon>Pseudonocardiales</taxon>
        <taxon>Pseudonocardiaceae</taxon>
        <taxon>Prauserella</taxon>
    </lineage>
</organism>